<dbReference type="Gene3D" id="2.40.100.20">
    <property type="match status" value="1"/>
</dbReference>
<protein>
    <recommendedName>
        <fullName evidence="1">Cyclophilin TM1367-like domain-containing protein</fullName>
    </recommendedName>
</protein>
<dbReference type="GeneID" id="39422237"/>
<proteinExistence type="predicted"/>
<gene>
    <name evidence="2" type="ORF">NFRAN_3145</name>
</gene>
<dbReference type="AlphaFoldDB" id="A0A484ICF6"/>
<name>A0A484ICF6_9ARCH</name>
<accession>A0A484ICF6</accession>
<organism evidence="2 3">
    <name type="scientific">Candidatus Nitrosocosmicus franklandianus</name>
    <dbReference type="NCBI Taxonomy" id="1798806"/>
    <lineage>
        <taxon>Archaea</taxon>
        <taxon>Nitrososphaerota</taxon>
        <taxon>Nitrososphaeria</taxon>
        <taxon>Nitrososphaerales</taxon>
        <taxon>Nitrososphaeraceae</taxon>
        <taxon>Candidatus Nitrosocosmicus</taxon>
    </lineage>
</organism>
<keyword evidence="3" id="KW-1185">Reference proteome</keyword>
<dbReference type="EMBL" id="LR216287">
    <property type="protein sequence ID" value="VFJ15463.1"/>
    <property type="molecule type" value="Genomic_DNA"/>
</dbReference>
<dbReference type="SUPFAM" id="SSF50891">
    <property type="entry name" value="Cyclophilin-like"/>
    <property type="match status" value="1"/>
</dbReference>
<sequence length="131" mass="14923">MPSSVESVSRIRLQILICDEKVLDAEFIRHLSPLTINKLLKRMPISGLIYKYDDKFIYVKTDLDIGIEKPRDSFNRGDIAFSPSGNFITIFLKDYLVGQKFSLLGNITSANIDLLLYAKPGDILTIRKLEE</sequence>
<dbReference type="InterPro" id="IPR029000">
    <property type="entry name" value="Cyclophilin-like_dom_sf"/>
</dbReference>
<feature type="domain" description="Cyclophilin TM1367-like" evidence="1">
    <location>
        <begin position="16"/>
        <end position="93"/>
    </location>
</feature>
<evidence type="ECO:0000313" key="2">
    <source>
        <dbReference type="EMBL" id="VFJ15463.1"/>
    </source>
</evidence>
<dbReference type="InterPro" id="IPR025658">
    <property type="entry name" value="Cyclophilin_TM1367"/>
</dbReference>
<dbReference type="KEGG" id="nfn:NFRAN_3145"/>
<evidence type="ECO:0000313" key="3">
    <source>
        <dbReference type="Proteomes" id="UP000294299"/>
    </source>
</evidence>
<dbReference type="RefSeq" id="WP_134485432.1">
    <property type="nucleotide sequence ID" value="NZ_LR216287.1"/>
</dbReference>
<dbReference type="Pfam" id="PF04126">
    <property type="entry name" value="Cyclophil_like"/>
    <property type="match status" value="1"/>
</dbReference>
<dbReference type="OrthoDB" id="8073at2157"/>
<dbReference type="Proteomes" id="UP000294299">
    <property type="component" value="Chromosome NFRAN"/>
</dbReference>
<evidence type="ECO:0000259" key="1">
    <source>
        <dbReference type="Pfam" id="PF04126"/>
    </source>
</evidence>
<reference evidence="2 3" key="1">
    <citation type="submission" date="2019-02" db="EMBL/GenBank/DDBJ databases">
        <authorList>
            <person name="Lehtovirta-Morley E L."/>
        </authorList>
    </citation>
    <scope>NUCLEOTIDE SEQUENCE [LARGE SCALE GENOMIC DNA]</scope>
    <source>
        <strain evidence="2">NFRAN1</strain>
    </source>
</reference>